<evidence type="ECO:0000259" key="1">
    <source>
        <dbReference type="Pfam" id="PF17921"/>
    </source>
</evidence>
<dbReference type="EMBL" id="CACVBM020001494">
    <property type="protein sequence ID" value="CAA7051807.1"/>
    <property type="molecule type" value="Genomic_DNA"/>
</dbReference>
<evidence type="ECO:0000313" key="3">
    <source>
        <dbReference type="Proteomes" id="UP000467841"/>
    </source>
</evidence>
<keyword evidence="3" id="KW-1185">Reference proteome</keyword>
<evidence type="ECO:0000313" key="2">
    <source>
        <dbReference type="EMBL" id="CAA7051807.1"/>
    </source>
</evidence>
<dbReference type="AlphaFoldDB" id="A0A6D2KRT4"/>
<dbReference type="Proteomes" id="UP000467841">
    <property type="component" value="Unassembled WGS sequence"/>
</dbReference>
<organism evidence="2 3">
    <name type="scientific">Microthlaspi erraticum</name>
    <dbReference type="NCBI Taxonomy" id="1685480"/>
    <lineage>
        <taxon>Eukaryota</taxon>
        <taxon>Viridiplantae</taxon>
        <taxon>Streptophyta</taxon>
        <taxon>Embryophyta</taxon>
        <taxon>Tracheophyta</taxon>
        <taxon>Spermatophyta</taxon>
        <taxon>Magnoliopsida</taxon>
        <taxon>eudicotyledons</taxon>
        <taxon>Gunneridae</taxon>
        <taxon>Pentapetalae</taxon>
        <taxon>rosids</taxon>
        <taxon>malvids</taxon>
        <taxon>Brassicales</taxon>
        <taxon>Brassicaceae</taxon>
        <taxon>Coluteocarpeae</taxon>
        <taxon>Microthlaspi</taxon>
    </lineage>
</organism>
<dbReference type="InterPro" id="IPR052160">
    <property type="entry name" value="Gypsy_RT_Integrase-like"/>
</dbReference>
<name>A0A6D2KRT4_9BRAS</name>
<dbReference type="Gene3D" id="1.10.340.70">
    <property type="match status" value="1"/>
</dbReference>
<dbReference type="Pfam" id="PF17921">
    <property type="entry name" value="Integrase_H2C2"/>
    <property type="match status" value="1"/>
</dbReference>
<gene>
    <name evidence="2" type="ORF">MERR_LOCUS39042</name>
</gene>
<dbReference type="PANTHER" id="PTHR47266">
    <property type="entry name" value="ENDONUCLEASE-RELATED"/>
    <property type="match status" value="1"/>
</dbReference>
<accession>A0A6D2KRT4</accession>
<sequence>MQATLPLTRQYPRLQAGFWWPTMFKDAHAFISRCDACQRMGNISKRNEMPQNFILEVEVFDVWGIDFMGPFPTSFGDQYIWLQLIMSKWVEAIASPTNDAQVVIPRIKT</sequence>
<protein>
    <recommendedName>
        <fullName evidence="1">Integrase zinc-binding domain-containing protein</fullName>
    </recommendedName>
</protein>
<dbReference type="OrthoDB" id="1718310at2759"/>
<feature type="domain" description="Integrase zinc-binding" evidence="1">
    <location>
        <begin position="11"/>
        <end position="40"/>
    </location>
</feature>
<proteinExistence type="predicted"/>
<comment type="caution">
    <text evidence="2">The sequence shown here is derived from an EMBL/GenBank/DDBJ whole genome shotgun (WGS) entry which is preliminary data.</text>
</comment>
<reference evidence="2" key="1">
    <citation type="submission" date="2020-01" db="EMBL/GenBank/DDBJ databases">
        <authorList>
            <person name="Mishra B."/>
        </authorList>
    </citation>
    <scope>NUCLEOTIDE SEQUENCE [LARGE SCALE GENOMIC DNA]</scope>
</reference>
<dbReference type="InterPro" id="IPR041588">
    <property type="entry name" value="Integrase_H2C2"/>
</dbReference>